<dbReference type="Gene3D" id="1.10.10.60">
    <property type="entry name" value="Homeodomain-like"/>
    <property type="match status" value="1"/>
</dbReference>
<dbReference type="SUPFAM" id="SSF46689">
    <property type="entry name" value="Homeodomain-like"/>
    <property type="match status" value="1"/>
</dbReference>
<dbReference type="InterPro" id="IPR013783">
    <property type="entry name" value="Ig-like_fold"/>
</dbReference>
<dbReference type="Proteomes" id="UP000638732">
    <property type="component" value="Unassembled WGS sequence"/>
</dbReference>
<dbReference type="InterPro" id="IPR005467">
    <property type="entry name" value="His_kinase_dom"/>
</dbReference>
<dbReference type="InterPro" id="IPR011123">
    <property type="entry name" value="Y_Y_Y"/>
</dbReference>
<dbReference type="InterPro" id="IPR001789">
    <property type="entry name" value="Sig_transdc_resp-reg_receiver"/>
</dbReference>
<evidence type="ECO:0000256" key="4">
    <source>
        <dbReference type="ARBA" id="ARBA00022679"/>
    </source>
</evidence>
<dbReference type="Pfam" id="PF12833">
    <property type="entry name" value="HTH_18"/>
    <property type="match status" value="1"/>
</dbReference>
<dbReference type="InterPro" id="IPR036890">
    <property type="entry name" value="HATPase_C_sf"/>
</dbReference>
<dbReference type="CDD" id="cd17574">
    <property type="entry name" value="REC_OmpR"/>
    <property type="match status" value="1"/>
</dbReference>
<dbReference type="InterPro" id="IPR004358">
    <property type="entry name" value="Sig_transdc_His_kin-like_C"/>
</dbReference>
<keyword evidence="13" id="KW-0732">Signal</keyword>
<evidence type="ECO:0000256" key="12">
    <source>
        <dbReference type="PROSITE-ProRule" id="PRU00169"/>
    </source>
</evidence>
<dbReference type="PROSITE" id="PS50110">
    <property type="entry name" value="RESPONSE_REGULATORY"/>
    <property type="match status" value="1"/>
</dbReference>
<keyword evidence="10" id="KW-0238">DNA-binding</keyword>
<keyword evidence="9" id="KW-0805">Transcription regulation</keyword>
<name>A0A965ZJU2_9SPHI</name>
<evidence type="ECO:0000313" key="18">
    <source>
        <dbReference type="Proteomes" id="UP000638732"/>
    </source>
</evidence>
<dbReference type="Gene3D" id="2.130.10.10">
    <property type="entry name" value="YVTN repeat-like/Quinoprotein amine dehydrogenase"/>
    <property type="match status" value="2"/>
</dbReference>
<dbReference type="Gene3D" id="2.60.40.10">
    <property type="entry name" value="Immunoglobulins"/>
    <property type="match status" value="1"/>
</dbReference>
<dbReference type="CDD" id="cd16922">
    <property type="entry name" value="HATPase_EvgS-ArcB-TorS-like"/>
    <property type="match status" value="1"/>
</dbReference>
<dbReference type="InterPro" id="IPR036097">
    <property type="entry name" value="HisK_dim/P_sf"/>
</dbReference>
<dbReference type="InterPro" id="IPR011006">
    <property type="entry name" value="CheY-like_superfamily"/>
</dbReference>
<dbReference type="InterPro" id="IPR011047">
    <property type="entry name" value="Quinoprotein_ADH-like_sf"/>
</dbReference>
<dbReference type="Pfam" id="PF00072">
    <property type="entry name" value="Response_reg"/>
    <property type="match status" value="1"/>
</dbReference>
<evidence type="ECO:0000259" key="14">
    <source>
        <dbReference type="PROSITE" id="PS01124"/>
    </source>
</evidence>
<dbReference type="InterPro" id="IPR009057">
    <property type="entry name" value="Homeodomain-like_sf"/>
</dbReference>
<protein>
    <recommendedName>
        <fullName evidence="2">histidine kinase</fullName>
        <ecNumber evidence="2">2.7.13.3</ecNumber>
    </recommendedName>
</protein>
<keyword evidence="4" id="KW-0808">Transferase</keyword>
<dbReference type="SMART" id="SM00388">
    <property type="entry name" value="HisKA"/>
    <property type="match status" value="1"/>
</dbReference>
<dbReference type="SUPFAM" id="SSF50998">
    <property type="entry name" value="Quinoprotein alcohol dehydrogenase-like"/>
    <property type="match status" value="2"/>
</dbReference>
<keyword evidence="3 12" id="KW-0597">Phosphoprotein</keyword>
<dbReference type="Pfam" id="PF07494">
    <property type="entry name" value="Reg_prop"/>
    <property type="match status" value="3"/>
</dbReference>
<dbReference type="SUPFAM" id="SSF47384">
    <property type="entry name" value="Homodimeric domain of signal transducing histidine kinase"/>
    <property type="match status" value="1"/>
</dbReference>
<evidence type="ECO:0000259" key="16">
    <source>
        <dbReference type="PROSITE" id="PS50110"/>
    </source>
</evidence>
<dbReference type="SMART" id="SM00448">
    <property type="entry name" value="REC"/>
    <property type="match status" value="1"/>
</dbReference>
<dbReference type="Gene3D" id="3.30.565.10">
    <property type="entry name" value="Histidine kinase-like ATPase, C-terminal domain"/>
    <property type="match status" value="1"/>
</dbReference>
<dbReference type="GO" id="GO:0043565">
    <property type="term" value="F:sequence-specific DNA binding"/>
    <property type="evidence" value="ECO:0007669"/>
    <property type="project" value="InterPro"/>
</dbReference>
<dbReference type="SMART" id="SM00342">
    <property type="entry name" value="HTH_ARAC"/>
    <property type="match status" value="1"/>
</dbReference>
<dbReference type="InterPro" id="IPR003661">
    <property type="entry name" value="HisK_dim/P_dom"/>
</dbReference>
<evidence type="ECO:0000256" key="13">
    <source>
        <dbReference type="SAM" id="SignalP"/>
    </source>
</evidence>
<organism evidence="17 18">
    <name type="scientific">Mucilaginibacter agri</name>
    <dbReference type="NCBI Taxonomy" id="2695265"/>
    <lineage>
        <taxon>Bacteria</taxon>
        <taxon>Pseudomonadati</taxon>
        <taxon>Bacteroidota</taxon>
        <taxon>Sphingobacteriia</taxon>
        <taxon>Sphingobacteriales</taxon>
        <taxon>Sphingobacteriaceae</taxon>
        <taxon>Mucilaginibacter</taxon>
    </lineage>
</organism>
<dbReference type="RefSeq" id="WP_166586962.1">
    <property type="nucleotide sequence ID" value="NZ_WWEO01000044.1"/>
</dbReference>
<feature type="modified residue" description="4-aspartylphosphate" evidence="12">
    <location>
        <position position="1174"/>
    </location>
</feature>
<dbReference type="InterPro" id="IPR018062">
    <property type="entry name" value="HTH_AraC-typ_CS"/>
</dbReference>
<dbReference type="InterPro" id="IPR003594">
    <property type="entry name" value="HATPase_dom"/>
</dbReference>
<evidence type="ECO:0000256" key="1">
    <source>
        <dbReference type="ARBA" id="ARBA00000085"/>
    </source>
</evidence>
<dbReference type="Pfam" id="PF00512">
    <property type="entry name" value="HisKA"/>
    <property type="match status" value="1"/>
</dbReference>
<dbReference type="GO" id="GO:0005524">
    <property type="term" value="F:ATP binding"/>
    <property type="evidence" value="ECO:0007669"/>
    <property type="project" value="UniProtKB-KW"/>
</dbReference>
<dbReference type="FunFam" id="3.30.565.10:FF:000037">
    <property type="entry name" value="Hybrid sensor histidine kinase/response regulator"/>
    <property type="match status" value="1"/>
</dbReference>
<feature type="chain" id="PRO_5037857452" description="histidine kinase" evidence="13">
    <location>
        <begin position="22"/>
        <end position="1384"/>
    </location>
</feature>
<dbReference type="EC" id="2.7.13.3" evidence="2"/>
<comment type="catalytic activity">
    <reaction evidence="1">
        <text>ATP + protein L-histidine = ADP + protein N-phospho-L-histidine.</text>
        <dbReference type="EC" id="2.7.13.3"/>
    </reaction>
</comment>
<feature type="domain" description="Histidine kinase" evidence="15">
    <location>
        <begin position="874"/>
        <end position="1094"/>
    </location>
</feature>
<evidence type="ECO:0000256" key="2">
    <source>
        <dbReference type="ARBA" id="ARBA00012438"/>
    </source>
</evidence>
<dbReference type="FunFam" id="2.60.40.10:FF:000791">
    <property type="entry name" value="Two-component system sensor histidine kinase/response regulator"/>
    <property type="match status" value="1"/>
</dbReference>
<dbReference type="PROSITE" id="PS00041">
    <property type="entry name" value="HTH_ARAC_FAMILY_1"/>
    <property type="match status" value="1"/>
</dbReference>
<gene>
    <name evidence="17" type="ORF">GSY63_16570</name>
</gene>
<evidence type="ECO:0000256" key="5">
    <source>
        <dbReference type="ARBA" id="ARBA00022741"/>
    </source>
</evidence>
<evidence type="ECO:0000256" key="3">
    <source>
        <dbReference type="ARBA" id="ARBA00022553"/>
    </source>
</evidence>
<evidence type="ECO:0000313" key="17">
    <source>
        <dbReference type="EMBL" id="NCD70981.1"/>
    </source>
</evidence>
<dbReference type="Pfam" id="PF02518">
    <property type="entry name" value="HATPase_c"/>
    <property type="match status" value="1"/>
</dbReference>
<dbReference type="PROSITE" id="PS50109">
    <property type="entry name" value="HIS_KIN"/>
    <property type="match status" value="1"/>
</dbReference>
<dbReference type="Gene3D" id="3.40.50.2300">
    <property type="match status" value="1"/>
</dbReference>
<feature type="domain" description="Response regulatory" evidence="16">
    <location>
        <begin position="1126"/>
        <end position="1241"/>
    </location>
</feature>
<keyword evidence="11" id="KW-0804">Transcription</keyword>
<dbReference type="EMBL" id="WWEO01000044">
    <property type="protein sequence ID" value="NCD70981.1"/>
    <property type="molecule type" value="Genomic_DNA"/>
</dbReference>
<dbReference type="InterPro" id="IPR015943">
    <property type="entry name" value="WD40/YVTN_repeat-like_dom_sf"/>
</dbReference>
<dbReference type="PRINTS" id="PR00344">
    <property type="entry name" value="BCTRLSENSOR"/>
</dbReference>
<evidence type="ECO:0000256" key="7">
    <source>
        <dbReference type="ARBA" id="ARBA00022840"/>
    </source>
</evidence>
<dbReference type="FunFam" id="1.10.287.130:FF:000045">
    <property type="entry name" value="Two-component system sensor histidine kinase/response regulator"/>
    <property type="match status" value="1"/>
</dbReference>
<feature type="signal peptide" evidence="13">
    <location>
        <begin position="1"/>
        <end position="21"/>
    </location>
</feature>
<dbReference type="Pfam" id="PF07495">
    <property type="entry name" value="Y_Y_Y"/>
    <property type="match status" value="1"/>
</dbReference>
<keyword evidence="18" id="KW-1185">Reference proteome</keyword>
<feature type="domain" description="HTH araC/xylS-type" evidence="14">
    <location>
        <begin position="1273"/>
        <end position="1372"/>
    </location>
</feature>
<proteinExistence type="predicted"/>
<evidence type="ECO:0000256" key="9">
    <source>
        <dbReference type="ARBA" id="ARBA00023015"/>
    </source>
</evidence>
<dbReference type="GO" id="GO:0000155">
    <property type="term" value="F:phosphorelay sensor kinase activity"/>
    <property type="evidence" value="ECO:0007669"/>
    <property type="project" value="InterPro"/>
</dbReference>
<keyword evidence="6" id="KW-0418">Kinase</keyword>
<keyword evidence="8" id="KW-0902">Two-component regulatory system</keyword>
<reference evidence="17" key="1">
    <citation type="submission" date="2020-01" db="EMBL/GenBank/DDBJ databases">
        <authorList>
            <person name="Seo Y.L."/>
        </authorList>
    </citation>
    <scope>NUCLEOTIDE SEQUENCE</scope>
    <source>
        <strain evidence="17">R11</strain>
    </source>
</reference>
<sequence length="1384" mass="157803">MRIRNLLLLVVLANLQSIAYAQGGMYQFSHLDINNGLSNNQTNCIFKDSYGFMWFGTISGLNRYDGYKFKVFKNKQSDPASIADNFVSHIYEGPGKKMWVFTHKNYSIYDPETEKFTNNISPELARLKIPTNDLGFIKKDTKGNYWFSTNNQGLYCYHPSTNATAVYSNSERSDVVLHNNWVMDIADCGKGLIWLIYSDGALEQIDLNTNKVVSKTTLPHDATKGPMPINFSLKLDAGKNLWVWAESRAIGVYYYDTQAENFTHYSKESPGNLLNSDIINSIIVGDDNKMWIGTDHGGINIIDTKTSKITYLLPREDDPKSIMGNNVVLYKDRDGIIWAGTYKQGISYYHKGIFQFPLVRHYQSDKTSFPYDDVDFFKEDKSGNLWIGTNGGGLIYYNPVTHEYTNYKHDPANPNSLASDVVISLCIDHEGKLWVGTYFGGLDYFDGKTFKHFRQNDKVAGSINDDRIYSIIEDKDFNIWLGTFAGGVNVYNRKTHLFSTPYKLNARYISELYPDDEGNVWVGEDQGIDVINTRTNKIKHYAHDAHNANSLIDRDINSIVKDSRQLIWIGTKGGLSILNPKTQKFTNLGEEQNLPANTVIHILEDKQGRMWFSSNNGVSCITLIRNGDDYKFDVKNFNETDGLQGREFNIGATYKTHDGKMIFGGGHGFNIFDPAQINVPMHKPPLVFTDLQLFNKSVAVGDTIKGSVVLTKAISDTKEIVFNHSQNVFSLEFAAFDFFNPTKVQYQYKLEGFDKNWLNMPASIRKATYTNLDAGDYIFKVKAYNSNNPQNARVIELKITVLPPFWKSTWAFVLYFLAFVASLFYIRHRGILKLKKEFAAQQQQREIERKAATEVLEAKRMHELDLMKIKFFTNVSHEFRTPLSLILSPIEQLIRANEKPEQQQQLQMIKRNGRRLLNLVNQLLDFRKMEFKELKLSLTRSDIVAFIKEVTVSFSDIAVQKNLRYVFDSEIESLVTEFDQDKLERILFNLLSNAFKFTPSGGHVWVLLGLGKNSNAQMLEIKVVDTGIGITPDKQNKIFERFFQDDMPQGLLNQGSGIGLSITREFVKMHGGEINVESEPNQGSCFTILLPVISESTLTVPTASVRIEAEAKKGKEDILRSNKKPVILLVEDNDDMRFYLKDNLKHQFVIIEACNGKEGWQKALSMHPNLIVSDISMPEMNGIELCRKIKADGRTTHIPVILLTASSEPEDQLLGLDSGANDYILKPFNFEILLSKVKNLLLLQETLKKTYQKQQDVKVEEIEIASEDDKFIKTAIKMVETNITNPNFSVEELSRLMLLSRVSLYKKLLILTGKTPVDFIRNIRLEMAVQLLEKSKLNIANVAYEVGFGNPTYFAKVFREEYGMLPSEYVNQLKKKEKEFSEQV</sequence>
<reference evidence="17" key="2">
    <citation type="submission" date="2020-10" db="EMBL/GenBank/DDBJ databases">
        <title>Mucilaginibacter sp. nov., isolated from soil.</title>
        <authorList>
            <person name="Jeon C.O."/>
        </authorList>
    </citation>
    <scope>NUCLEOTIDE SEQUENCE</scope>
    <source>
        <strain evidence="17">R11</strain>
    </source>
</reference>
<dbReference type="Gene3D" id="1.10.287.130">
    <property type="match status" value="1"/>
</dbReference>
<evidence type="ECO:0000256" key="8">
    <source>
        <dbReference type="ARBA" id="ARBA00023012"/>
    </source>
</evidence>
<keyword evidence="5" id="KW-0547">Nucleotide-binding</keyword>
<evidence type="ECO:0000256" key="6">
    <source>
        <dbReference type="ARBA" id="ARBA00022777"/>
    </source>
</evidence>
<dbReference type="InterPro" id="IPR018060">
    <property type="entry name" value="HTH_AraC"/>
</dbReference>
<dbReference type="SUPFAM" id="SSF52172">
    <property type="entry name" value="CheY-like"/>
    <property type="match status" value="1"/>
</dbReference>
<dbReference type="PANTHER" id="PTHR43547:SF2">
    <property type="entry name" value="HYBRID SIGNAL TRANSDUCTION HISTIDINE KINASE C"/>
    <property type="match status" value="1"/>
</dbReference>
<accession>A0A965ZJU2</accession>
<keyword evidence="7" id="KW-0067">ATP-binding</keyword>
<comment type="caution">
    <text evidence="17">The sequence shown here is derived from an EMBL/GenBank/DDBJ whole genome shotgun (WGS) entry which is preliminary data.</text>
</comment>
<dbReference type="InterPro" id="IPR011110">
    <property type="entry name" value="Reg_prop"/>
</dbReference>
<evidence type="ECO:0000259" key="15">
    <source>
        <dbReference type="PROSITE" id="PS50109"/>
    </source>
</evidence>
<evidence type="ECO:0000256" key="10">
    <source>
        <dbReference type="ARBA" id="ARBA00023125"/>
    </source>
</evidence>
<dbReference type="PANTHER" id="PTHR43547">
    <property type="entry name" value="TWO-COMPONENT HISTIDINE KINASE"/>
    <property type="match status" value="1"/>
</dbReference>
<evidence type="ECO:0000256" key="11">
    <source>
        <dbReference type="ARBA" id="ARBA00023163"/>
    </source>
</evidence>
<dbReference type="GO" id="GO:0003700">
    <property type="term" value="F:DNA-binding transcription factor activity"/>
    <property type="evidence" value="ECO:0007669"/>
    <property type="project" value="InterPro"/>
</dbReference>
<dbReference type="SMART" id="SM00387">
    <property type="entry name" value="HATPase_c"/>
    <property type="match status" value="1"/>
</dbReference>
<dbReference type="SUPFAM" id="SSF55874">
    <property type="entry name" value="ATPase domain of HSP90 chaperone/DNA topoisomerase II/histidine kinase"/>
    <property type="match status" value="1"/>
</dbReference>
<dbReference type="PROSITE" id="PS01124">
    <property type="entry name" value="HTH_ARAC_FAMILY_2"/>
    <property type="match status" value="1"/>
</dbReference>
<dbReference type="CDD" id="cd00082">
    <property type="entry name" value="HisKA"/>
    <property type="match status" value="1"/>
</dbReference>